<feature type="transmembrane region" description="Helical" evidence="7">
    <location>
        <begin position="30"/>
        <end position="51"/>
    </location>
</feature>
<dbReference type="PANTHER" id="PTHR33778">
    <property type="entry name" value="PROTEIN MGTC"/>
    <property type="match status" value="1"/>
</dbReference>
<dbReference type="Proteomes" id="UP001407405">
    <property type="component" value="Unassembled WGS sequence"/>
</dbReference>
<keyword evidence="5 7" id="KW-1133">Transmembrane helix</keyword>
<dbReference type="InterPro" id="IPR049177">
    <property type="entry name" value="MgtC_SapB_SrpB_YhiD_N"/>
</dbReference>
<gene>
    <name evidence="9" type="ORF">AAIG11_15145</name>
</gene>
<name>A0ABU9VXE9_9CLOT</name>
<reference evidence="9 10" key="1">
    <citation type="submission" date="2024-04" db="EMBL/GenBank/DDBJ databases">
        <title>Genome sequencing and metabolic network reconstruction of aminoacids and betaine degradation by Anoxynatronum sibiricum.</title>
        <authorList>
            <person name="Detkova E.N."/>
            <person name="Boltjanskaja Y.V."/>
            <person name="Mardanov A.V."/>
            <person name="Kevbrin V."/>
        </authorList>
    </citation>
    <scope>NUCLEOTIDE SEQUENCE [LARGE SCALE GENOMIC DNA]</scope>
    <source>
        <strain evidence="9 10">Z-7981</strain>
    </source>
</reference>
<dbReference type="EMBL" id="JBCITM010000022">
    <property type="protein sequence ID" value="MEN1761822.1"/>
    <property type="molecule type" value="Genomic_DNA"/>
</dbReference>
<comment type="caution">
    <text evidence="9">The sequence shown here is derived from an EMBL/GenBank/DDBJ whole genome shotgun (WGS) entry which is preliminary data.</text>
</comment>
<evidence type="ECO:0000256" key="5">
    <source>
        <dbReference type="ARBA" id="ARBA00022989"/>
    </source>
</evidence>
<dbReference type="PANTHER" id="PTHR33778:SF1">
    <property type="entry name" value="MAGNESIUM TRANSPORTER YHID-RELATED"/>
    <property type="match status" value="1"/>
</dbReference>
<sequence length="257" mass="28050">MVRLLLSAFMGGLIGMEREANNRPAGLRTHVLVTLGSSLIMMLSMFGFNGAQVVQAQGDPARLAAQVVSGIGFLGAGTILRTENKVSGLTTAASLWVCGGIGLAIGNGFYAGGLATAMIVLFTLRGLGFVEKKVFRKKYRVLIIQFRERPGIIGDVGQVLGHHRILIKDIRLLGDDETDDEDSIGVCLTEAYFTVKLPADYTGKKFFHELLNISHLICAQWEDGKKRYPPEKNHQSYKVLGDEDVEIGAHNSTHQQH</sequence>
<evidence type="ECO:0000256" key="6">
    <source>
        <dbReference type="ARBA" id="ARBA00023136"/>
    </source>
</evidence>
<dbReference type="PRINTS" id="PR01837">
    <property type="entry name" value="MGTCSAPBPROT"/>
</dbReference>
<evidence type="ECO:0000259" key="8">
    <source>
        <dbReference type="Pfam" id="PF02308"/>
    </source>
</evidence>
<organism evidence="9 10">
    <name type="scientific">Anoxynatronum sibiricum</name>
    <dbReference type="NCBI Taxonomy" id="210623"/>
    <lineage>
        <taxon>Bacteria</taxon>
        <taxon>Bacillati</taxon>
        <taxon>Bacillota</taxon>
        <taxon>Clostridia</taxon>
        <taxon>Eubacteriales</taxon>
        <taxon>Clostridiaceae</taxon>
        <taxon>Anoxynatronum</taxon>
    </lineage>
</organism>
<proteinExistence type="inferred from homology"/>
<keyword evidence="10" id="KW-1185">Reference proteome</keyword>
<accession>A0ABU9VXE9</accession>
<evidence type="ECO:0000256" key="7">
    <source>
        <dbReference type="SAM" id="Phobius"/>
    </source>
</evidence>
<keyword evidence="6 7" id="KW-0472">Membrane</keyword>
<dbReference type="Gene3D" id="3.30.70.260">
    <property type="match status" value="1"/>
</dbReference>
<evidence type="ECO:0000256" key="4">
    <source>
        <dbReference type="ARBA" id="ARBA00022692"/>
    </source>
</evidence>
<comment type="subcellular location">
    <subcellularLocation>
        <location evidence="1">Cell membrane</location>
        <topology evidence="1">Multi-pass membrane protein</topology>
    </subcellularLocation>
</comment>
<dbReference type="RefSeq" id="WP_343187107.1">
    <property type="nucleotide sequence ID" value="NZ_JBCITM010000022.1"/>
</dbReference>
<evidence type="ECO:0000313" key="10">
    <source>
        <dbReference type="Proteomes" id="UP001407405"/>
    </source>
</evidence>
<evidence type="ECO:0000256" key="2">
    <source>
        <dbReference type="ARBA" id="ARBA00009298"/>
    </source>
</evidence>
<comment type="similarity">
    <text evidence="2">Belongs to the MgtC/SapB family.</text>
</comment>
<feature type="transmembrane region" description="Helical" evidence="7">
    <location>
        <begin position="63"/>
        <end position="80"/>
    </location>
</feature>
<dbReference type="Pfam" id="PF02308">
    <property type="entry name" value="MgtC"/>
    <property type="match status" value="1"/>
</dbReference>
<evidence type="ECO:0000313" key="9">
    <source>
        <dbReference type="EMBL" id="MEN1761822.1"/>
    </source>
</evidence>
<keyword evidence="3" id="KW-1003">Cell membrane</keyword>
<feature type="domain" description="MgtC/SapB/SrpB/YhiD N-terminal" evidence="8">
    <location>
        <begin position="4"/>
        <end position="132"/>
    </location>
</feature>
<keyword evidence="4 7" id="KW-0812">Transmembrane</keyword>
<protein>
    <submittedName>
        <fullName evidence="9">MgtC/SapB family protein</fullName>
    </submittedName>
</protein>
<feature type="transmembrane region" description="Helical" evidence="7">
    <location>
        <begin position="109"/>
        <end position="130"/>
    </location>
</feature>
<evidence type="ECO:0000256" key="3">
    <source>
        <dbReference type="ARBA" id="ARBA00022475"/>
    </source>
</evidence>
<dbReference type="InterPro" id="IPR003416">
    <property type="entry name" value="MgtC/SapB/SrpB/YhiD_fam"/>
</dbReference>
<evidence type="ECO:0000256" key="1">
    <source>
        <dbReference type="ARBA" id="ARBA00004651"/>
    </source>
</evidence>